<gene>
    <name evidence="3" type="ORF">S03H2_01147</name>
</gene>
<dbReference type="InterPro" id="IPR045569">
    <property type="entry name" value="Metalloprtase-TldD/E_C"/>
</dbReference>
<dbReference type="InterPro" id="IPR002510">
    <property type="entry name" value="Metalloprtase-TldD/E_N"/>
</dbReference>
<dbReference type="GO" id="GO:0008237">
    <property type="term" value="F:metallopeptidase activity"/>
    <property type="evidence" value="ECO:0007669"/>
    <property type="project" value="InterPro"/>
</dbReference>
<evidence type="ECO:0000259" key="2">
    <source>
        <dbReference type="Pfam" id="PF19289"/>
    </source>
</evidence>
<dbReference type="PANTHER" id="PTHR43421:SF1">
    <property type="entry name" value="METALLOPROTEASE PMBA"/>
    <property type="match status" value="1"/>
</dbReference>
<dbReference type="GO" id="GO:0006508">
    <property type="term" value="P:proteolysis"/>
    <property type="evidence" value="ECO:0007669"/>
    <property type="project" value="InterPro"/>
</dbReference>
<dbReference type="InterPro" id="IPR036059">
    <property type="entry name" value="TldD/PmbA_sf"/>
</dbReference>
<protein>
    <recommendedName>
        <fullName evidence="4">TldD/PmbA family protein</fullName>
    </recommendedName>
</protein>
<dbReference type="EMBL" id="BARU01000314">
    <property type="protein sequence ID" value="GAH19458.1"/>
    <property type="molecule type" value="Genomic_DNA"/>
</dbReference>
<feature type="domain" description="Metalloprotease TldD/E N-terminal" evidence="1">
    <location>
        <begin position="4"/>
        <end position="66"/>
    </location>
</feature>
<organism evidence="3">
    <name type="scientific">marine sediment metagenome</name>
    <dbReference type="NCBI Taxonomy" id="412755"/>
    <lineage>
        <taxon>unclassified sequences</taxon>
        <taxon>metagenomes</taxon>
        <taxon>ecological metagenomes</taxon>
    </lineage>
</organism>
<evidence type="ECO:0008006" key="4">
    <source>
        <dbReference type="Google" id="ProtNLM"/>
    </source>
</evidence>
<feature type="domain" description="Metalloprotease TldD/E C-terminal" evidence="2">
    <location>
        <begin position="203"/>
        <end position="420"/>
    </location>
</feature>
<accession>X1FFC7</accession>
<evidence type="ECO:0000313" key="3">
    <source>
        <dbReference type="EMBL" id="GAH19458.1"/>
    </source>
</evidence>
<dbReference type="GO" id="GO:0005829">
    <property type="term" value="C:cytosol"/>
    <property type="evidence" value="ECO:0007669"/>
    <property type="project" value="TreeGrafter"/>
</dbReference>
<reference evidence="3" key="1">
    <citation type="journal article" date="2014" name="Front. Microbiol.">
        <title>High frequency of phylogenetically diverse reductive dehalogenase-homologous genes in deep subseafloor sedimentary metagenomes.</title>
        <authorList>
            <person name="Kawai M."/>
            <person name="Futagami T."/>
            <person name="Toyoda A."/>
            <person name="Takaki Y."/>
            <person name="Nishi S."/>
            <person name="Hori S."/>
            <person name="Arai W."/>
            <person name="Tsubouchi T."/>
            <person name="Morono Y."/>
            <person name="Uchiyama I."/>
            <person name="Ito T."/>
            <person name="Fujiyama A."/>
            <person name="Inagaki F."/>
            <person name="Takami H."/>
        </authorList>
    </citation>
    <scope>NUCLEOTIDE SEQUENCE</scope>
    <source>
        <strain evidence="3">Expedition CK06-06</strain>
    </source>
</reference>
<dbReference type="SUPFAM" id="SSF111283">
    <property type="entry name" value="Putative modulator of DNA gyrase, PmbA/TldD"/>
    <property type="match status" value="1"/>
</dbReference>
<name>X1FFC7_9ZZZZ</name>
<proteinExistence type="predicted"/>
<dbReference type="InterPro" id="IPR047657">
    <property type="entry name" value="PmbA"/>
</dbReference>
<dbReference type="Gene3D" id="3.30.2290.10">
    <property type="entry name" value="PmbA/TldD superfamily"/>
    <property type="match status" value="1"/>
</dbReference>
<dbReference type="AlphaFoldDB" id="X1FFC7"/>
<comment type="caution">
    <text evidence="3">The sequence shown here is derived from an EMBL/GenBank/DDBJ whole genome shotgun (WGS) entry which is preliminary data.</text>
</comment>
<dbReference type="PANTHER" id="PTHR43421">
    <property type="entry name" value="METALLOPROTEASE PMBA"/>
    <property type="match status" value="1"/>
</dbReference>
<sequence length="422" mass="45635">AEEAEVFMISAEETPVQFEANRLKHIQSKRNNSVALRIVRQGRIGYATTTELDDSQNLVNNAVETAQFGMTARFELPSLTAYPRVEAYDPDVESVSLEKMIELGEKLVATVKGHTPDIICEAGVTKGVVSVRIINSRGGQANYRKSIFTLGIEGTLIHDTDMLFVGESESSCHPLRETRTITEAVLQQLELAKNRASVPSQLLPVVFTPNGIASALISPLMAAFNGKTVLEGASPIGNRLGQPVFDEKLWLWDDPTIAYRPGSRPCDDEGIPSQRTPLIEQGTVANFLYDLQTAARAHTQSTGNGTRNRGGLPTPSPSAFVIAPGKTSFDEMVNDIKEGLVIEQLMGATQGNILGGDFSGNVLLGYKVESGKIVGRVKDTMVSGNIYQILKRITAIGNETKWVGGFLNTPPLYCPSVSVASK</sequence>
<feature type="non-terminal residue" evidence="3">
    <location>
        <position position="1"/>
    </location>
</feature>
<dbReference type="Pfam" id="PF01523">
    <property type="entry name" value="PmbA_TldD_1st"/>
    <property type="match status" value="1"/>
</dbReference>
<evidence type="ECO:0000259" key="1">
    <source>
        <dbReference type="Pfam" id="PF01523"/>
    </source>
</evidence>
<dbReference type="InterPro" id="IPR035068">
    <property type="entry name" value="TldD/PmbA_N"/>
</dbReference>
<dbReference type="Pfam" id="PF19289">
    <property type="entry name" value="PmbA_TldD_3rd"/>
    <property type="match status" value="1"/>
</dbReference>